<organism evidence="2 3">
    <name type="scientific">Meganyctiphanes norvegica</name>
    <name type="common">Northern krill</name>
    <name type="synonym">Thysanopoda norvegica</name>
    <dbReference type="NCBI Taxonomy" id="48144"/>
    <lineage>
        <taxon>Eukaryota</taxon>
        <taxon>Metazoa</taxon>
        <taxon>Ecdysozoa</taxon>
        <taxon>Arthropoda</taxon>
        <taxon>Crustacea</taxon>
        <taxon>Multicrustacea</taxon>
        <taxon>Malacostraca</taxon>
        <taxon>Eumalacostraca</taxon>
        <taxon>Eucarida</taxon>
        <taxon>Euphausiacea</taxon>
        <taxon>Euphausiidae</taxon>
        <taxon>Meganyctiphanes</taxon>
    </lineage>
</organism>
<dbReference type="EMBL" id="CAXKWB010011846">
    <property type="protein sequence ID" value="CAL4102473.1"/>
    <property type="molecule type" value="Genomic_DNA"/>
</dbReference>
<feature type="region of interest" description="Disordered" evidence="1">
    <location>
        <begin position="55"/>
        <end position="76"/>
    </location>
</feature>
<feature type="non-terminal residue" evidence="2">
    <location>
        <position position="141"/>
    </location>
</feature>
<evidence type="ECO:0000313" key="2">
    <source>
        <dbReference type="EMBL" id="CAL4102473.1"/>
    </source>
</evidence>
<accession>A0AAV2QYU3</accession>
<keyword evidence="3" id="KW-1185">Reference proteome</keyword>
<evidence type="ECO:0000313" key="3">
    <source>
        <dbReference type="Proteomes" id="UP001497623"/>
    </source>
</evidence>
<gene>
    <name evidence="2" type="ORF">MNOR_LOCUS17325</name>
</gene>
<reference evidence="2 3" key="1">
    <citation type="submission" date="2024-05" db="EMBL/GenBank/DDBJ databases">
        <authorList>
            <person name="Wallberg A."/>
        </authorList>
    </citation>
    <scope>NUCLEOTIDE SEQUENCE [LARGE SCALE GENOMIC DNA]</scope>
</reference>
<evidence type="ECO:0000256" key="1">
    <source>
        <dbReference type="SAM" id="MobiDB-lite"/>
    </source>
</evidence>
<protein>
    <submittedName>
        <fullName evidence="2">Uncharacterized protein</fullName>
    </submittedName>
</protein>
<dbReference type="AlphaFoldDB" id="A0AAV2QYU3"/>
<feature type="region of interest" description="Disordered" evidence="1">
    <location>
        <begin position="1"/>
        <end position="22"/>
    </location>
</feature>
<comment type="caution">
    <text evidence="2">The sequence shown here is derived from an EMBL/GenBank/DDBJ whole genome shotgun (WGS) entry which is preliminary data.</text>
</comment>
<proteinExistence type="predicted"/>
<sequence length="141" mass="15979">MYSSSHSRYRPNSKILDDLDTQPVREVRGRVLNDVPHNHPVQHMNIPAFQHVDVNFPGQSSSADGKNKHRRVQQNEKYEIPTEAGISAAAVTADIKQLEAATKRANSGKKEFTERMLRKGTPVWEAVPKNEWNINVQGRIL</sequence>
<name>A0AAV2QYU3_MEGNR</name>
<dbReference type="Proteomes" id="UP001497623">
    <property type="component" value="Unassembled WGS sequence"/>
</dbReference>